<proteinExistence type="predicted"/>
<dbReference type="EMBL" id="CAAALY010068023">
    <property type="protein sequence ID" value="VEL24490.1"/>
    <property type="molecule type" value="Genomic_DNA"/>
</dbReference>
<dbReference type="PANTHER" id="PTHR45734:SF10">
    <property type="entry name" value="BLISTERY, ISOFORM A"/>
    <property type="match status" value="1"/>
</dbReference>
<gene>
    <name evidence="1" type="ORF">PXEA_LOCUS17930</name>
</gene>
<name>A0A3S5AB27_9PLAT</name>
<dbReference type="Gene3D" id="3.30.505.10">
    <property type="entry name" value="SH2 domain"/>
    <property type="match status" value="1"/>
</dbReference>
<dbReference type="Proteomes" id="UP000784294">
    <property type="component" value="Unassembled WGS sequence"/>
</dbReference>
<dbReference type="GO" id="GO:0005925">
    <property type="term" value="C:focal adhesion"/>
    <property type="evidence" value="ECO:0007669"/>
    <property type="project" value="TreeGrafter"/>
</dbReference>
<sequence>MPVFCSSVVSSDAASTDDLQSELVRHYLIEAISSPPRGVRLKGFASEPIFPSLVSLIHQHTHAPLALPCRLLLPEPVAGQMPTPGYQTLPAIVMGPSQANANVDALETDVGMAEAGNFGCLEPEIRPQARQRGLPSAVSSSASETFNYYHQMQQQHQQQYQTGQHHYQHPVQAHLQHQQTETGMEVAGGGMSAGLTPRVTSPMPPVSSMISPMSPISPTPGMFQSSGPGISESSIRTRNSLNGSIFMCESAQYS</sequence>
<dbReference type="PANTHER" id="PTHR45734">
    <property type="entry name" value="TENSIN"/>
    <property type="match status" value="1"/>
</dbReference>
<organism evidence="1 2">
    <name type="scientific">Protopolystoma xenopodis</name>
    <dbReference type="NCBI Taxonomy" id="117903"/>
    <lineage>
        <taxon>Eukaryota</taxon>
        <taxon>Metazoa</taxon>
        <taxon>Spiralia</taxon>
        <taxon>Lophotrochozoa</taxon>
        <taxon>Platyhelminthes</taxon>
        <taxon>Monogenea</taxon>
        <taxon>Polyopisthocotylea</taxon>
        <taxon>Polystomatidea</taxon>
        <taxon>Polystomatidae</taxon>
        <taxon>Protopolystoma</taxon>
    </lineage>
</organism>
<comment type="caution">
    <text evidence="1">The sequence shown here is derived from an EMBL/GenBank/DDBJ whole genome shotgun (WGS) entry which is preliminary data.</text>
</comment>
<evidence type="ECO:0000313" key="1">
    <source>
        <dbReference type="EMBL" id="VEL24490.1"/>
    </source>
</evidence>
<dbReference type="OrthoDB" id="6273691at2759"/>
<protein>
    <submittedName>
        <fullName evidence="1">Uncharacterized protein</fullName>
    </submittedName>
</protein>
<evidence type="ECO:0000313" key="2">
    <source>
        <dbReference type="Proteomes" id="UP000784294"/>
    </source>
</evidence>
<reference evidence="1" key="1">
    <citation type="submission" date="2018-11" db="EMBL/GenBank/DDBJ databases">
        <authorList>
            <consortium name="Pathogen Informatics"/>
        </authorList>
    </citation>
    <scope>NUCLEOTIDE SEQUENCE</scope>
</reference>
<accession>A0A3S5AB27</accession>
<dbReference type="SUPFAM" id="SSF55550">
    <property type="entry name" value="SH2 domain"/>
    <property type="match status" value="1"/>
</dbReference>
<dbReference type="InterPro" id="IPR036860">
    <property type="entry name" value="SH2_dom_sf"/>
</dbReference>
<keyword evidence="2" id="KW-1185">Reference proteome</keyword>
<dbReference type="AlphaFoldDB" id="A0A3S5AB27"/>
<dbReference type="InterPro" id="IPR051484">
    <property type="entry name" value="Tensin_PTEN_phosphatase"/>
</dbReference>